<dbReference type="AlphaFoldDB" id="A0A7X0DK17"/>
<evidence type="ECO:0000313" key="2">
    <source>
        <dbReference type="Proteomes" id="UP000575983"/>
    </source>
</evidence>
<gene>
    <name evidence="1" type="ORF">HNQ06_001030</name>
</gene>
<name>A0A7X0DK17_9SPIR</name>
<comment type="caution">
    <text evidence="1">The sequence shown here is derived from an EMBL/GenBank/DDBJ whole genome shotgun (WGS) entry which is preliminary data.</text>
</comment>
<dbReference type="Proteomes" id="UP000575983">
    <property type="component" value="Unassembled WGS sequence"/>
</dbReference>
<protein>
    <submittedName>
        <fullName evidence="1">Uncharacterized protein</fullName>
    </submittedName>
</protein>
<organism evidence="1 2">
    <name type="scientific">Borreliella lanei</name>
    <dbReference type="NCBI Taxonomy" id="373540"/>
    <lineage>
        <taxon>Bacteria</taxon>
        <taxon>Pseudomonadati</taxon>
        <taxon>Spirochaetota</taxon>
        <taxon>Spirochaetia</taxon>
        <taxon>Spirochaetales</taxon>
        <taxon>Borreliaceae</taxon>
        <taxon>Borreliella</taxon>
    </lineage>
</organism>
<reference evidence="1 2" key="1">
    <citation type="submission" date="2020-08" db="EMBL/GenBank/DDBJ databases">
        <title>Genomic Encyclopedia of Type Strains, Phase IV (KMG-IV): sequencing the most valuable type-strain genomes for metagenomic binning, comparative biology and taxonomic classification.</title>
        <authorList>
            <person name="Goeker M."/>
        </authorList>
    </citation>
    <scope>NUCLEOTIDE SEQUENCE [LARGE SCALE GENOMIC DNA]</scope>
    <source>
        <strain evidence="1 2">DSM 17992</strain>
    </source>
</reference>
<dbReference type="RefSeq" id="WP_184107857.1">
    <property type="nucleotide sequence ID" value="NZ_CP179523.1"/>
</dbReference>
<dbReference type="EMBL" id="JACHFC010000008">
    <property type="protein sequence ID" value="MBB6208500.1"/>
    <property type="molecule type" value="Genomic_DNA"/>
</dbReference>
<accession>A0A7X0DK17</accession>
<evidence type="ECO:0000313" key="1">
    <source>
        <dbReference type="EMBL" id="MBB6208500.1"/>
    </source>
</evidence>
<proteinExistence type="predicted"/>
<keyword evidence="2" id="KW-1185">Reference proteome</keyword>
<sequence length="51" mass="5911">MKNEFFIKDVFEKRCLLNRDSESAVIGSLLNNTVKIEEVLLYLNPTILILI</sequence>